<feature type="region of interest" description="Disordered" evidence="1">
    <location>
        <begin position="367"/>
        <end position="418"/>
    </location>
</feature>
<sequence length="564" mass="61530">MSSPPPPLSPDLDMPTCISAPATHFPPSSTAVTAATTTSAEKDGHGQVKKASTPLPSSTLTITNISIDVSIQSKPDLQAQSPDSQQQQVDTHVAPSLLASPPATATPLAAVQSSNMIFADFYKGPRSPLAKLRQNNPPLAGQLATSPPDWVDDEYADLMSKDKAKQKDAVKRYLTAKIRNDWEFQWQAQGAQEAASIPRQGEQGRKLSQVMLEVAAGRASNVQDEMIDDDDDDGYQVDDGAESDRLSEHDNDDAESVYSVISEDNVNFRPRLEWASELSDDEDAVDAVPSPYRYDSPEAIRTAVRASILEKRTFRRRANREEMTWNEGLACFEARRDAWTGAKTVRVRNKPVSIPSVSPRSPRRFFFRRSLSGSPPSNTPALLPGCEGGSITASDTSSIAKDDRDLKKQGTKDSNYTPDHLLPVETLLPLAQPILPPNNPLRASITPSVYLSLYDKVILNNLQPACPVNLSDMLRACVTGWKRDGEWPPRPAALDPLMAMRKKKQQQQAKRASVGNSETISTARRMSFGLLGRGGDEESRTGKGIRKSLQRAFGLGSSPTGPET</sequence>
<gene>
    <name evidence="3" type="ORF">PT974_10162</name>
</gene>
<dbReference type="EMBL" id="JAVFKD010000015">
    <property type="protein sequence ID" value="KAK5988676.1"/>
    <property type="molecule type" value="Genomic_DNA"/>
</dbReference>
<dbReference type="InterPro" id="IPR053274">
    <property type="entry name" value="Fluconazole_resistance"/>
</dbReference>
<feature type="region of interest" description="Disordered" evidence="1">
    <location>
        <begin position="525"/>
        <end position="564"/>
    </location>
</feature>
<evidence type="ECO:0000259" key="2">
    <source>
        <dbReference type="Pfam" id="PF13259"/>
    </source>
</evidence>
<feature type="compositionally biased region" description="Acidic residues" evidence="1">
    <location>
        <begin position="225"/>
        <end position="241"/>
    </location>
</feature>
<protein>
    <recommendedName>
        <fullName evidence="2">Gag1-like clamp domain-containing protein</fullName>
    </recommendedName>
</protein>
<dbReference type="PANTHER" id="PTHR28065">
    <property type="entry name" value="FREQUENIN"/>
    <property type="match status" value="1"/>
</dbReference>
<evidence type="ECO:0000313" key="3">
    <source>
        <dbReference type="EMBL" id="KAK5988676.1"/>
    </source>
</evidence>
<evidence type="ECO:0000313" key="4">
    <source>
        <dbReference type="Proteomes" id="UP001338125"/>
    </source>
</evidence>
<reference evidence="3 4" key="1">
    <citation type="submission" date="2024-01" db="EMBL/GenBank/DDBJ databases">
        <title>Complete genome of Cladobotryum mycophilum ATHUM6906.</title>
        <authorList>
            <person name="Christinaki A.C."/>
            <person name="Myridakis A.I."/>
            <person name="Kouvelis V.N."/>
        </authorList>
    </citation>
    <scope>NUCLEOTIDE SEQUENCE [LARGE SCALE GENOMIC DNA]</scope>
    <source>
        <strain evidence="3 4">ATHUM6906</strain>
    </source>
</reference>
<proteinExistence type="predicted"/>
<dbReference type="InterPro" id="IPR025124">
    <property type="entry name" value="Gag1-like_clamp"/>
</dbReference>
<comment type="caution">
    <text evidence="3">The sequence shown here is derived from an EMBL/GenBank/DDBJ whole genome shotgun (WGS) entry which is preliminary data.</text>
</comment>
<evidence type="ECO:0000256" key="1">
    <source>
        <dbReference type="SAM" id="MobiDB-lite"/>
    </source>
</evidence>
<dbReference type="Proteomes" id="UP001338125">
    <property type="component" value="Unassembled WGS sequence"/>
</dbReference>
<feature type="compositionally biased region" description="Low complexity" evidence="1">
    <location>
        <begin position="28"/>
        <end position="39"/>
    </location>
</feature>
<name>A0ABR0S935_9HYPO</name>
<feature type="compositionally biased region" description="Basic and acidic residues" evidence="1">
    <location>
        <begin position="400"/>
        <end position="411"/>
    </location>
</feature>
<accession>A0ABR0S935</accession>
<feature type="region of interest" description="Disordered" evidence="1">
    <location>
        <begin position="221"/>
        <end position="254"/>
    </location>
</feature>
<keyword evidence="4" id="KW-1185">Reference proteome</keyword>
<dbReference type="Pfam" id="PF13259">
    <property type="entry name" value="clamp_Gag1-like"/>
    <property type="match status" value="1"/>
</dbReference>
<organism evidence="3 4">
    <name type="scientific">Cladobotryum mycophilum</name>
    <dbReference type="NCBI Taxonomy" id="491253"/>
    <lineage>
        <taxon>Eukaryota</taxon>
        <taxon>Fungi</taxon>
        <taxon>Dikarya</taxon>
        <taxon>Ascomycota</taxon>
        <taxon>Pezizomycotina</taxon>
        <taxon>Sordariomycetes</taxon>
        <taxon>Hypocreomycetidae</taxon>
        <taxon>Hypocreales</taxon>
        <taxon>Hypocreaceae</taxon>
        <taxon>Cladobotryum</taxon>
    </lineage>
</organism>
<dbReference type="PANTHER" id="PTHR28065:SF1">
    <property type="entry name" value="DUF4050 DOMAIN-CONTAINING PROTEIN"/>
    <property type="match status" value="1"/>
</dbReference>
<feature type="region of interest" description="Disordered" evidence="1">
    <location>
        <begin position="1"/>
        <end position="55"/>
    </location>
</feature>
<feature type="domain" description="Gag1-like clamp" evidence="2">
    <location>
        <begin position="290"/>
        <end position="488"/>
    </location>
</feature>